<evidence type="ECO:0000256" key="4">
    <source>
        <dbReference type="PROSITE-ProRule" id="PRU00520"/>
    </source>
</evidence>
<dbReference type="PANTHER" id="PTHR47268">
    <property type="entry name" value="ACYLPHOSPHATASE"/>
    <property type="match status" value="1"/>
</dbReference>
<feature type="active site" evidence="4">
    <location>
        <position position="38"/>
    </location>
</feature>
<protein>
    <recommendedName>
        <fullName evidence="2 4">Acylphosphatase</fullName>
        <ecNumber evidence="2 4">3.6.1.7</ecNumber>
    </recommendedName>
</protein>
<dbReference type="AlphaFoldDB" id="A0A9W6D1W2"/>
<evidence type="ECO:0000256" key="3">
    <source>
        <dbReference type="ARBA" id="ARBA00047645"/>
    </source>
</evidence>
<accession>A0A9W6D1W2</accession>
<keyword evidence="9" id="KW-1185">Reference proteome</keyword>
<reference evidence="8" key="1">
    <citation type="submission" date="2022-12" db="EMBL/GenBank/DDBJ databases">
        <title>Reference genome sequencing for broad-spectrum identification of bacterial and archaeal isolates by mass spectrometry.</title>
        <authorList>
            <person name="Sekiguchi Y."/>
            <person name="Tourlousse D.M."/>
        </authorList>
    </citation>
    <scope>NUCLEOTIDE SEQUENCE</scope>
    <source>
        <strain evidence="8">ASRB1</strain>
    </source>
</reference>
<dbReference type="RefSeq" id="WP_281792115.1">
    <property type="nucleotide sequence ID" value="NZ_BSDR01000001.1"/>
</dbReference>
<dbReference type="NCBIfam" id="NF011016">
    <property type="entry name" value="PRK14444.1"/>
    <property type="match status" value="1"/>
</dbReference>
<evidence type="ECO:0000256" key="5">
    <source>
        <dbReference type="RuleBase" id="RU000553"/>
    </source>
</evidence>
<dbReference type="GO" id="GO:0003998">
    <property type="term" value="F:acylphosphatase activity"/>
    <property type="evidence" value="ECO:0007669"/>
    <property type="project" value="UniProtKB-EC"/>
</dbReference>
<evidence type="ECO:0000256" key="6">
    <source>
        <dbReference type="RuleBase" id="RU004168"/>
    </source>
</evidence>
<evidence type="ECO:0000259" key="7">
    <source>
        <dbReference type="PROSITE" id="PS51160"/>
    </source>
</evidence>
<comment type="catalytic activity">
    <reaction evidence="3 4 5">
        <text>an acyl phosphate + H2O = a carboxylate + phosphate + H(+)</text>
        <dbReference type="Rhea" id="RHEA:14965"/>
        <dbReference type="ChEBI" id="CHEBI:15377"/>
        <dbReference type="ChEBI" id="CHEBI:15378"/>
        <dbReference type="ChEBI" id="CHEBI:29067"/>
        <dbReference type="ChEBI" id="CHEBI:43474"/>
        <dbReference type="ChEBI" id="CHEBI:59918"/>
        <dbReference type="EC" id="3.6.1.7"/>
    </reaction>
</comment>
<comment type="similarity">
    <text evidence="1 6">Belongs to the acylphosphatase family.</text>
</comment>
<dbReference type="InterPro" id="IPR020456">
    <property type="entry name" value="Acylphosphatase"/>
</dbReference>
<dbReference type="PRINTS" id="PR00112">
    <property type="entry name" value="ACYLPHPHTASE"/>
</dbReference>
<comment type="caution">
    <text evidence="8">The sequence shown here is derived from an EMBL/GenBank/DDBJ whole genome shotgun (WGS) entry which is preliminary data.</text>
</comment>
<dbReference type="PROSITE" id="PS00150">
    <property type="entry name" value="ACYLPHOSPHATASE_1"/>
    <property type="match status" value="1"/>
</dbReference>
<dbReference type="PROSITE" id="PS51160">
    <property type="entry name" value="ACYLPHOSPHATASE_3"/>
    <property type="match status" value="1"/>
</dbReference>
<evidence type="ECO:0000313" key="8">
    <source>
        <dbReference type="EMBL" id="GLI33098.1"/>
    </source>
</evidence>
<keyword evidence="4 5" id="KW-0378">Hydrolase</keyword>
<name>A0A9W6D1W2_9BACT</name>
<gene>
    <name evidence="8" type="primary">acyP</name>
    <name evidence="8" type="ORF">DAMNIGENAA_05310</name>
</gene>
<dbReference type="EC" id="3.6.1.7" evidence="2 4"/>
<feature type="active site" evidence="4">
    <location>
        <position position="20"/>
    </location>
</feature>
<dbReference type="PROSITE" id="PS00151">
    <property type="entry name" value="ACYLPHOSPHATASE_2"/>
    <property type="match status" value="1"/>
</dbReference>
<dbReference type="EMBL" id="BSDR01000001">
    <property type="protein sequence ID" value="GLI33098.1"/>
    <property type="molecule type" value="Genomic_DNA"/>
</dbReference>
<evidence type="ECO:0000313" key="9">
    <source>
        <dbReference type="Proteomes" id="UP001144372"/>
    </source>
</evidence>
<evidence type="ECO:0000256" key="2">
    <source>
        <dbReference type="ARBA" id="ARBA00012150"/>
    </source>
</evidence>
<feature type="domain" description="Acylphosphatase-like" evidence="7">
    <location>
        <begin position="5"/>
        <end position="92"/>
    </location>
</feature>
<dbReference type="Proteomes" id="UP001144372">
    <property type="component" value="Unassembled WGS sequence"/>
</dbReference>
<dbReference type="Pfam" id="PF00708">
    <property type="entry name" value="Acylphosphatase"/>
    <property type="match status" value="1"/>
</dbReference>
<dbReference type="InterPro" id="IPR001792">
    <property type="entry name" value="Acylphosphatase-like_dom"/>
</dbReference>
<dbReference type="SUPFAM" id="SSF54975">
    <property type="entry name" value="Acylphosphatase/BLUF domain-like"/>
    <property type="match status" value="1"/>
</dbReference>
<proteinExistence type="inferred from homology"/>
<dbReference type="InterPro" id="IPR036046">
    <property type="entry name" value="Acylphosphatase-like_dom_sf"/>
</dbReference>
<dbReference type="PANTHER" id="PTHR47268:SF4">
    <property type="entry name" value="ACYLPHOSPHATASE"/>
    <property type="match status" value="1"/>
</dbReference>
<evidence type="ECO:0000256" key="1">
    <source>
        <dbReference type="ARBA" id="ARBA00005614"/>
    </source>
</evidence>
<dbReference type="Gene3D" id="3.30.70.100">
    <property type="match status" value="1"/>
</dbReference>
<dbReference type="InterPro" id="IPR017968">
    <property type="entry name" value="Acylphosphatase_CS"/>
</dbReference>
<organism evidence="8 9">
    <name type="scientific">Desulforhabdus amnigena</name>
    <dbReference type="NCBI Taxonomy" id="40218"/>
    <lineage>
        <taxon>Bacteria</taxon>
        <taxon>Pseudomonadati</taxon>
        <taxon>Thermodesulfobacteriota</taxon>
        <taxon>Syntrophobacteria</taxon>
        <taxon>Syntrophobacterales</taxon>
        <taxon>Syntrophobacteraceae</taxon>
        <taxon>Desulforhabdus</taxon>
    </lineage>
</organism>
<sequence length="94" mass="10957">MGKKRVHVWIEGRVQGVFFRAFTRDTAIAEGVTGWVRNMPDGRVEAVFEGDADRVDRMVKWCFEGSPYSRVDHVEVREETYHGEFDQFAINYGR</sequence>